<dbReference type="Proteomes" id="UP000239757">
    <property type="component" value="Unassembled WGS sequence"/>
</dbReference>
<sequence>MEEGGGEKRESNEEISLLTEELIQLSVKGLRVVPNDKPTLICSIWTKKFFNPESFRAQMKSIWKTKKKFEIQLKKIWRQLWEEDPGHLVNELGDTDMIAEPIASQGKVKGGRQLASWLEGLQKQETDFNKLEIGVVNDSNMEMGNFSVASKKSS</sequence>
<evidence type="ECO:0000313" key="1">
    <source>
        <dbReference type="EMBL" id="PPR92872.1"/>
    </source>
</evidence>
<dbReference type="OrthoDB" id="990365at2759"/>
<protein>
    <submittedName>
        <fullName evidence="1">Uncharacterized protein</fullName>
    </submittedName>
</protein>
<name>A0A2P5WP73_GOSBA</name>
<organism evidence="1 2">
    <name type="scientific">Gossypium barbadense</name>
    <name type="common">Sea Island cotton</name>
    <name type="synonym">Hibiscus barbadensis</name>
    <dbReference type="NCBI Taxonomy" id="3634"/>
    <lineage>
        <taxon>Eukaryota</taxon>
        <taxon>Viridiplantae</taxon>
        <taxon>Streptophyta</taxon>
        <taxon>Embryophyta</taxon>
        <taxon>Tracheophyta</taxon>
        <taxon>Spermatophyta</taxon>
        <taxon>Magnoliopsida</taxon>
        <taxon>eudicotyledons</taxon>
        <taxon>Gunneridae</taxon>
        <taxon>Pentapetalae</taxon>
        <taxon>rosids</taxon>
        <taxon>malvids</taxon>
        <taxon>Malvales</taxon>
        <taxon>Malvaceae</taxon>
        <taxon>Malvoideae</taxon>
        <taxon>Gossypium</taxon>
    </lineage>
</organism>
<evidence type="ECO:0000313" key="2">
    <source>
        <dbReference type="Proteomes" id="UP000239757"/>
    </source>
</evidence>
<dbReference type="EMBL" id="KZ666931">
    <property type="protein sequence ID" value="PPR92872.1"/>
    <property type="molecule type" value="Genomic_DNA"/>
</dbReference>
<gene>
    <name evidence="1" type="ORF">GOBAR_AA27806</name>
</gene>
<proteinExistence type="predicted"/>
<reference evidence="1 2" key="1">
    <citation type="submission" date="2015-01" db="EMBL/GenBank/DDBJ databases">
        <title>Genome of allotetraploid Gossypium barbadense reveals genomic plasticity and fiber elongation in cotton evolution.</title>
        <authorList>
            <person name="Chen X."/>
            <person name="Liu X."/>
            <person name="Zhao B."/>
            <person name="Zheng H."/>
            <person name="Hu Y."/>
            <person name="Lu G."/>
            <person name="Yang C."/>
            <person name="Chen J."/>
            <person name="Shan C."/>
            <person name="Zhang L."/>
            <person name="Zhou Y."/>
            <person name="Wang L."/>
            <person name="Guo W."/>
            <person name="Bai Y."/>
            <person name="Ruan J."/>
            <person name="Shangguan X."/>
            <person name="Mao Y."/>
            <person name="Jiang J."/>
            <person name="Zhu Y."/>
            <person name="Lei J."/>
            <person name="Kang H."/>
            <person name="Chen S."/>
            <person name="He X."/>
            <person name="Wang R."/>
            <person name="Wang Y."/>
            <person name="Chen J."/>
            <person name="Wang L."/>
            <person name="Yu S."/>
            <person name="Wang B."/>
            <person name="Wei J."/>
            <person name="Song S."/>
            <person name="Lu X."/>
            <person name="Gao Z."/>
            <person name="Gu W."/>
            <person name="Deng X."/>
            <person name="Ma D."/>
            <person name="Wang S."/>
            <person name="Liang W."/>
            <person name="Fang L."/>
            <person name="Cai C."/>
            <person name="Zhu X."/>
            <person name="Zhou B."/>
            <person name="Zhang Y."/>
            <person name="Chen Z."/>
            <person name="Xu S."/>
            <person name="Zhu R."/>
            <person name="Wang S."/>
            <person name="Zhang T."/>
            <person name="Zhao G."/>
        </authorList>
    </citation>
    <scope>NUCLEOTIDE SEQUENCE [LARGE SCALE GENOMIC DNA]</scope>
    <source>
        <strain evidence="2">cv. Xinhai21</strain>
        <tissue evidence="1">Leaf</tissue>
    </source>
</reference>
<accession>A0A2P5WP73</accession>
<dbReference type="AlphaFoldDB" id="A0A2P5WP73"/>